<keyword evidence="3" id="KW-1185">Reference proteome</keyword>
<dbReference type="EMBL" id="JABBXH010000004">
    <property type="protein sequence ID" value="NMP32608.1"/>
    <property type="molecule type" value="Genomic_DNA"/>
</dbReference>
<sequence length="185" mass="20917">MNKKAFTIILAVINAVIVFLTFEKVSYENQKDLITLLQNTSLMIFTVLGLWIAYAYPKTKSEGNTLKELIRQEVPDKNLNIKSLISEFEDKYKELSLLLLALTLSAIVLGALLIGVFLKSTFLNSELAHFASMPIIKFISTYILYGLVFVQSSAIYLVVIKNVNYTIELKNDLVALKEAFKAKRK</sequence>
<accession>A0A7Y0LDM0</accession>
<keyword evidence="1" id="KW-0472">Membrane</keyword>
<keyword evidence="1" id="KW-1133">Transmembrane helix</keyword>
<feature type="transmembrane region" description="Helical" evidence="1">
    <location>
        <begin position="34"/>
        <end position="56"/>
    </location>
</feature>
<evidence type="ECO:0000313" key="3">
    <source>
        <dbReference type="Proteomes" id="UP000568664"/>
    </source>
</evidence>
<comment type="caution">
    <text evidence="2">The sequence shown here is derived from an EMBL/GenBank/DDBJ whole genome shotgun (WGS) entry which is preliminary data.</text>
</comment>
<dbReference type="RefSeq" id="WP_169075930.1">
    <property type="nucleotide sequence ID" value="NZ_JABBXH010000004.1"/>
</dbReference>
<feature type="transmembrane region" description="Helical" evidence="1">
    <location>
        <begin position="5"/>
        <end position="22"/>
    </location>
</feature>
<dbReference type="AlphaFoldDB" id="A0A7Y0LDM0"/>
<organism evidence="2 3">
    <name type="scientific">Thalassotalea algicola</name>
    <dbReference type="NCBI Taxonomy" id="2716224"/>
    <lineage>
        <taxon>Bacteria</taxon>
        <taxon>Pseudomonadati</taxon>
        <taxon>Pseudomonadota</taxon>
        <taxon>Gammaproteobacteria</taxon>
        <taxon>Alteromonadales</taxon>
        <taxon>Colwelliaceae</taxon>
        <taxon>Thalassotalea</taxon>
    </lineage>
</organism>
<proteinExistence type="predicted"/>
<evidence type="ECO:0000256" key="1">
    <source>
        <dbReference type="SAM" id="Phobius"/>
    </source>
</evidence>
<keyword evidence="1" id="KW-0812">Transmembrane</keyword>
<dbReference type="Proteomes" id="UP000568664">
    <property type="component" value="Unassembled WGS sequence"/>
</dbReference>
<gene>
    <name evidence="2" type="ORF">HII17_13660</name>
</gene>
<protein>
    <submittedName>
        <fullName evidence="2">Uncharacterized protein</fullName>
    </submittedName>
</protein>
<evidence type="ECO:0000313" key="2">
    <source>
        <dbReference type="EMBL" id="NMP32608.1"/>
    </source>
</evidence>
<reference evidence="2 3" key="1">
    <citation type="submission" date="2020-04" db="EMBL/GenBank/DDBJ databases">
        <title>Thalassotalea sp. M1531, isolated from the surface of marine red alga.</title>
        <authorList>
            <person name="Pang L."/>
            <person name="Lu D.-C."/>
        </authorList>
    </citation>
    <scope>NUCLEOTIDE SEQUENCE [LARGE SCALE GENOMIC DNA]</scope>
    <source>
        <strain evidence="2 3">M1531</strain>
    </source>
</reference>
<name>A0A7Y0LDM0_9GAMM</name>
<feature type="transmembrane region" description="Helical" evidence="1">
    <location>
        <begin position="138"/>
        <end position="160"/>
    </location>
</feature>
<feature type="transmembrane region" description="Helical" evidence="1">
    <location>
        <begin position="97"/>
        <end position="118"/>
    </location>
</feature>